<proteinExistence type="predicted"/>
<dbReference type="CDD" id="cd08638">
    <property type="entry name" value="DNA_pol_A_theta"/>
    <property type="match status" value="1"/>
</dbReference>
<evidence type="ECO:0000259" key="9">
    <source>
        <dbReference type="PROSITE" id="PS51194"/>
    </source>
</evidence>
<dbReference type="PROSITE" id="PS51194">
    <property type="entry name" value="HELICASE_CTER"/>
    <property type="match status" value="1"/>
</dbReference>
<evidence type="ECO:0000256" key="4">
    <source>
        <dbReference type="ARBA" id="ARBA00022840"/>
    </source>
</evidence>
<dbReference type="Gene3D" id="1.20.1060.10">
    <property type="entry name" value="Taq DNA Polymerase, Chain T, domain 4"/>
    <property type="match status" value="1"/>
</dbReference>
<dbReference type="FunFam" id="3.40.50.300:FF:000813">
    <property type="entry name" value="helicase POLQ-like isoform X1"/>
    <property type="match status" value="1"/>
</dbReference>
<dbReference type="SUPFAM" id="SSF158702">
    <property type="entry name" value="Sec63 N-terminal domain-like"/>
    <property type="match status" value="1"/>
</dbReference>
<dbReference type="Pfam" id="PF20470">
    <property type="entry name" value="HTH_61"/>
    <property type="match status" value="1"/>
</dbReference>
<dbReference type="SUPFAM" id="SSF56672">
    <property type="entry name" value="DNA/RNA polymerases"/>
    <property type="match status" value="1"/>
</dbReference>
<dbReference type="CDD" id="cd18026">
    <property type="entry name" value="DEXHc_POLQ-like"/>
    <property type="match status" value="1"/>
</dbReference>
<evidence type="ECO:0000313" key="10">
    <source>
        <dbReference type="EMBL" id="KAF3423526.1"/>
    </source>
</evidence>
<evidence type="ECO:0000256" key="2">
    <source>
        <dbReference type="ARBA" id="ARBA00022741"/>
    </source>
</evidence>
<dbReference type="Pfam" id="PF00476">
    <property type="entry name" value="DNA_pol_A"/>
    <property type="match status" value="1"/>
</dbReference>
<feature type="region of interest" description="Disordered" evidence="7">
    <location>
        <begin position="1073"/>
        <end position="1115"/>
    </location>
</feature>
<keyword evidence="4" id="KW-0067">ATP-binding</keyword>
<dbReference type="Pfam" id="PF00270">
    <property type="entry name" value="DEAD"/>
    <property type="match status" value="1"/>
</dbReference>
<evidence type="ECO:0000259" key="8">
    <source>
        <dbReference type="PROSITE" id="PS51192"/>
    </source>
</evidence>
<dbReference type="SMART" id="SM00487">
    <property type="entry name" value="DEXDc"/>
    <property type="match status" value="1"/>
</dbReference>
<dbReference type="InterPro" id="IPR046931">
    <property type="entry name" value="HTH_61"/>
</dbReference>
<dbReference type="FunFam" id="3.40.50.300:FF:000885">
    <property type="entry name" value="DNA polymerase theta"/>
    <property type="match status" value="1"/>
</dbReference>
<dbReference type="CDD" id="cd18795">
    <property type="entry name" value="SF2_C_Ski2"/>
    <property type="match status" value="1"/>
</dbReference>
<evidence type="ECO:0000256" key="3">
    <source>
        <dbReference type="ARBA" id="ARBA00022763"/>
    </source>
</evidence>
<dbReference type="PANTHER" id="PTHR10133:SF62">
    <property type="entry name" value="DNA POLYMERASE THETA"/>
    <property type="match status" value="1"/>
</dbReference>
<dbReference type="Pfam" id="PF21099">
    <property type="entry name" value="POLQ_helical"/>
    <property type="match status" value="1"/>
</dbReference>
<dbReference type="InterPro" id="IPR027417">
    <property type="entry name" value="P-loop_NTPase"/>
</dbReference>
<dbReference type="PANTHER" id="PTHR10133">
    <property type="entry name" value="DNA POLYMERASE I"/>
    <property type="match status" value="1"/>
</dbReference>
<organism evidence="10 11">
    <name type="scientific">Frieseomelitta varia</name>
    <dbReference type="NCBI Taxonomy" id="561572"/>
    <lineage>
        <taxon>Eukaryota</taxon>
        <taxon>Metazoa</taxon>
        <taxon>Ecdysozoa</taxon>
        <taxon>Arthropoda</taxon>
        <taxon>Hexapoda</taxon>
        <taxon>Insecta</taxon>
        <taxon>Pterygota</taxon>
        <taxon>Neoptera</taxon>
        <taxon>Endopterygota</taxon>
        <taxon>Hymenoptera</taxon>
        <taxon>Apocrita</taxon>
        <taxon>Aculeata</taxon>
        <taxon>Apoidea</taxon>
        <taxon>Anthophila</taxon>
        <taxon>Apidae</taxon>
        <taxon>Frieseomelitta</taxon>
    </lineage>
</organism>
<sequence length="2243" mass="253189">MPSFGDDTLSACIQAEVKNMNISNNCNNMDKYLKSCTFLSKSNATSNDIDKVTEIKEISPSSTNKKINSNQSNLKCKELQRSNVPKLKLVASTSNESETRKNPSSRKNLNLYKINEENDNLNVNYIRSNISQNVNTLKKQCNKSKLSTLHVDNTRSNVIHSITTDVSNIESSLTSNAQKSSKLNSFVSIIPTQDRCKLASWGLPPNILQKYEARGVITMFDWQVECLSNYKVMENNCNLVYSAPTSAGKTLVAEILMIKTVLERRKKVIFILPFVSVVREKMYYFQDLLSDSGVRVEGFMGGVVPSGGFAATHIAIATIEKANSLVNHLMEENELINLGAVIIDELHLVGDPNRGYLLELLLTKLKYMTFRNENINIQLIGMSATLPNLSILAKWLEAELYKTEFRPVPLNEQCKVFKNIGKNIYDNKLCLIRSLTPMPELTMDTDDILHLCIETISDGHSVLIFCSTKNWCEKLAEQIAAAFCKLGRENTHLGKTLRQQLDAALISETLEQLKRSPTGLDNVLKNTVSFGTAFHHAGLTMDERDIIEGSFRSGSLRVLVATSTLSSGVNLPARRVIIRSPKFAGKLLDSLTYRQMIGRAGRMGKDTAGESILMCSPTEQKAAETLLSESLKPIESCLENLTPMIRALLEAIASEVVYTPSDLELYTKCTLVSLSDEFDSEDFWNKAVKFLCKIVASYYISYRLQKTEEGHRWVATAFGKACLAASIPPREGLLLLEELQKARRCFVLDTELHVIYLVTPLNSGNQIGNIDWMTFLELWKMLSESERRVGQLVGVEERFLTSAIRGVAQSGKMLNIHKRFYTALALHDLVREVPLKVVCRKYGCCRGVLQTLQQSASTFAGMITQFCKQLGWNCMELLVSQFQTRLQFGVCRELLDLLRLPMLNGLRARSLYKHGITSVAELAVASELDVERALYKAIPFESEKEQDGEHESEAIKRNKMRTVFVTGKDGLTPHEAAMMLVHEARTLVQNELRLQDMSWKQNEQSISTDKSNTEISLHGQQSALQITEHANVQIKIETVCSKSQNKINSIKNNHEKNPCSIINESRSKNMNFAHEEKDTSNHKSDKDRKSKTDANVIKNTENSKCDPENNTAQETKHENMKLTDQLLQIDIPEFFDTPAEKLSADFFDRTNSRKITSISRQDSESLIAYNGKKKKCTRNVTKHSINELQNTSNTPTKKIRISDETNANISACKNTIKRLSSFENNMKPEVSKSPSLFDDSLSFDTQVCNILEQNIVDSLRFSEFEESESSEPKDGEHTENNVSKVNDEIETDVKDKHTNKNSSNFTNSQVKQSTISWKDDSWNEPRKIIEKLNQIKDKNSDNVLTKHNIKDIKNTNMQNVAENCEVGSPVSQIRKKYDVKFEQTADVRDDLKQILQKRRFNNIPVAKSPVASKVMVFSKNRGTSLDSNKSDSDDIVIASQNINSPAASSKLQNNFVKNPKLCTRKILDRVFDDKNCATFSNKIEIEKCKLESKLNETLAPKMLTDKNCSIDGLISNSDNDTPIKSAKILQTSKFNAKMTQNSPQKCVKTNELAEAISETTNWNTLNVIKVGSDRATFNLFKREVMQKRYVALALNCALYNDETNNIGFKIIDSATTEKRKKCKKVENHVHGDKKLCGAAVSWENNIAYYISFCNEQDLKVPGKEQMKLLKELLANRVLYVKCFATKEMFKTLYECCGITANCKFLDPKVANWLYDGNVYEKTFNEMFHKLSYLLYYIIIALYLNQYSEYFPQGCFITKRIGTCYDVGPGLYVKSEIPGELRASAEAILTWHVTDKLLDKLEQQNPTLLHTYKDIEMKTVILLACMELTGLGISLKSLQDLSSIVHEEMTSLEERAYALCGKRFNFSSSKQVGEILGLCKQKKISVNKAVLEQSDHPVSSLVMSWRKLNATQSKIIYPILNLAQHNPRIRGNCVTSTLTGRISMHEPNLQNVPRDFSSEDNSFTISVRMAFIPALGNIMLSADYCQLELRILAHFSRDTVLCDIMRKPGDIFKNIAANWNHIPEDQVNDKIRQHTKQLCYGMIYGMGVKTLAGNLSVDEAKAKEFLDSFMNAYPGISKWLNNVLEEARTNGYITTILERRRMFPGLTSTNPAEKCKCSMCIYTQAERQAVNTKVQGSAADIAKKAMVNIEERIRFEFPTSAIIMPSGNPTRKLRSNSREAQQRGGYLVLQLHDEFLYEVNIHDLKQVAKIVKESMEQVCQLAVPLPVKLKVGPAWGNLSEYTIC</sequence>
<dbReference type="InterPro" id="IPR036397">
    <property type="entry name" value="RNaseH_sf"/>
</dbReference>
<dbReference type="Pfam" id="PF00271">
    <property type="entry name" value="Helicase_C"/>
    <property type="match status" value="1"/>
</dbReference>
<dbReference type="InterPro" id="IPR048960">
    <property type="entry name" value="POLQ-like_helical"/>
</dbReference>
<reference evidence="10" key="1">
    <citation type="submission" date="2019-11" db="EMBL/GenBank/DDBJ databases">
        <title>The nuclear and mitochondrial genomes of Frieseomelitta varia - a highly eusocial stingless bee (Meliponini) with a permanently sterile worker caste.</title>
        <authorList>
            <person name="Freitas F.C.P."/>
            <person name="Lourenco A.P."/>
            <person name="Nunes F.M.F."/>
            <person name="Paschoal A.R."/>
            <person name="Abreu F.C.P."/>
            <person name="Barbin F.O."/>
            <person name="Bataglia L."/>
            <person name="Cardoso-Junior C.A.M."/>
            <person name="Cervoni M.S."/>
            <person name="Silva S.R."/>
            <person name="Dalarmi F."/>
            <person name="Del Lama M.A."/>
            <person name="Depintor T.S."/>
            <person name="Ferreira K.M."/>
            <person name="Goria P.S."/>
            <person name="Jaskot M.C."/>
            <person name="Lago D.C."/>
            <person name="Luna-Lucena D."/>
            <person name="Moda L.M."/>
            <person name="Nascimento L."/>
            <person name="Pedrino M."/>
            <person name="Rabico F.O."/>
            <person name="Sanches F.C."/>
            <person name="Santos D.E."/>
            <person name="Santos C.G."/>
            <person name="Vieira J."/>
            <person name="Lopes T.F."/>
            <person name="Barchuk A.R."/>
            <person name="Hartfelder K."/>
            <person name="Simoes Z.L.P."/>
            <person name="Bitondi M.M.G."/>
            <person name="Pinheiro D.G."/>
        </authorList>
    </citation>
    <scope>NUCLEOTIDE SEQUENCE</scope>
    <source>
        <strain evidence="10">USP_RPSP 00005682</strain>
        <tissue evidence="10">Whole individual</tissue>
    </source>
</reference>
<accession>A0A833RVB6</accession>
<keyword evidence="5" id="KW-0234">DNA repair</keyword>
<dbReference type="GO" id="GO:0005634">
    <property type="term" value="C:nucleus"/>
    <property type="evidence" value="ECO:0007669"/>
    <property type="project" value="UniProtKB-SubCell"/>
</dbReference>
<comment type="subcellular location">
    <subcellularLocation>
        <location evidence="1">Nucleus</location>
    </subcellularLocation>
</comment>
<dbReference type="Proteomes" id="UP000655588">
    <property type="component" value="Unassembled WGS sequence"/>
</dbReference>
<dbReference type="Gene3D" id="3.30.70.370">
    <property type="match status" value="1"/>
</dbReference>
<dbReference type="SMART" id="SM00482">
    <property type="entry name" value="POLAc"/>
    <property type="match status" value="1"/>
</dbReference>
<feature type="compositionally biased region" description="Basic and acidic residues" evidence="7">
    <location>
        <begin position="1270"/>
        <end position="1298"/>
    </location>
</feature>
<dbReference type="Gene3D" id="3.40.50.300">
    <property type="entry name" value="P-loop containing nucleotide triphosphate hydrolases"/>
    <property type="match status" value="2"/>
</dbReference>
<evidence type="ECO:0000256" key="6">
    <source>
        <dbReference type="ARBA" id="ARBA00023242"/>
    </source>
</evidence>
<dbReference type="Gene3D" id="1.10.150.20">
    <property type="entry name" value="5' to 3' exonuclease, C-terminal subdomain"/>
    <property type="match status" value="1"/>
</dbReference>
<evidence type="ECO:0000256" key="5">
    <source>
        <dbReference type="ARBA" id="ARBA00023204"/>
    </source>
</evidence>
<dbReference type="SMART" id="SM00490">
    <property type="entry name" value="HELICc"/>
    <property type="match status" value="1"/>
</dbReference>
<evidence type="ECO:0000256" key="1">
    <source>
        <dbReference type="ARBA" id="ARBA00004123"/>
    </source>
</evidence>
<dbReference type="Gene3D" id="3.30.420.10">
    <property type="entry name" value="Ribonuclease H-like superfamily/Ribonuclease H"/>
    <property type="match status" value="1"/>
</dbReference>
<protein>
    <recommendedName>
        <fullName evidence="12">DNA polymerase theta</fullName>
    </recommendedName>
</protein>
<dbReference type="GO" id="GO:0003677">
    <property type="term" value="F:DNA binding"/>
    <property type="evidence" value="ECO:0007669"/>
    <property type="project" value="InterPro"/>
</dbReference>
<dbReference type="SUPFAM" id="SSF52540">
    <property type="entry name" value="P-loop containing nucleoside triphosphate hydrolases"/>
    <property type="match status" value="1"/>
</dbReference>
<feature type="compositionally biased region" description="Polar residues" evidence="7">
    <location>
        <begin position="1300"/>
        <end position="1316"/>
    </location>
</feature>
<dbReference type="GO" id="GO:0005524">
    <property type="term" value="F:ATP binding"/>
    <property type="evidence" value="ECO:0007669"/>
    <property type="project" value="UniProtKB-KW"/>
</dbReference>
<comment type="caution">
    <text evidence="10">The sequence shown here is derived from an EMBL/GenBank/DDBJ whole genome shotgun (WGS) entry which is preliminary data.</text>
</comment>
<dbReference type="PROSITE" id="PS51192">
    <property type="entry name" value="HELICASE_ATP_BIND_1"/>
    <property type="match status" value="1"/>
</dbReference>
<dbReference type="InterPro" id="IPR001650">
    <property type="entry name" value="Helicase_C-like"/>
</dbReference>
<dbReference type="Gene3D" id="1.10.3380.20">
    <property type="match status" value="1"/>
</dbReference>
<dbReference type="GO" id="GO:0003887">
    <property type="term" value="F:DNA-directed DNA polymerase activity"/>
    <property type="evidence" value="ECO:0007669"/>
    <property type="project" value="InterPro"/>
</dbReference>
<dbReference type="FunFam" id="1.10.150.20:FF:000070">
    <property type="entry name" value="DNA polymerase I, putative"/>
    <property type="match status" value="1"/>
</dbReference>
<gene>
    <name evidence="10" type="ORF">E2986_03780</name>
</gene>
<dbReference type="InterPro" id="IPR011545">
    <property type="entry name" value="DEAD/DEAH_box_helicase_dom"/>
</dbReference>
<feature type="region of interest" description="Disordered" evidence="7">
    <location>
        <begin position="88"/>
        <end position="107"/>
    </location>
</feature>
<feature type="domain" description="Helicase ATP-binding" evidence="8">
    <location>
        <begin position="230"/>
        <end position="404"/>
    </location>
</feature>
<dbReference type="GO" id="GO:0097681">
    <property type="term" value="P:double-strand break repair via alternative nonhomologous end joining"/>
    <property type="evidence" value="ECO:0007669"/>
    <property type="project" value="TreeGrafter"/>
</dbReference>
<keyword evidence="2" id="KW-0547">Nucleotide-binding</keyword>
<keyword evidence="6" id="KW-0539">Nucleus</keyword>
<dbReference type="InterPro" id="IPR001098">
    <property type="entry name" value="DNA-dir_DNA_pol_A_palm_dom"/>
</dbReference>
<feature type="domain" description="Helicase C-terminal" evidence="9">
    <location>
        <begin position="447"/>
        <end position="649"/>
    </location>
</feature>
<feature type="compositionally biased region" description="Basic and acidic residues" evidence="7">
    <location>
        <begin position="1073"/>
        <end position="1092"/>
    </location>
</feature>
<keyword evidence="3" id="KW-0227">DNA damage</keyword>
<dbReference type="InterPro" id="IPR014001">
    <property type="entry name" value="Helicase_ATP-bd"/>
</dbReference>
<dbReference type="PRINTS" id="PR00868">
    <property type="entry name" value="DNAPOLI"/>
</dbReference>
<evidence type="ECO:0000313" key="11">
    <source>
        <dbReference type="Proteomes" id="UP000655588"/>
    </source>
</evidence>
<dbReference type="InterPro" id="IPR002298">
    <property type="entry name" value="DNA_polymerase_A"/>
</dbReference>
<dbReference type="EMBL" id="WNWW01000558">
    <property type="protein sequence ID" value="KAF3423526.1"/>
    <property type="molecule type" value="Genomic_DNA"/>
</dbReference>
<dbReference type="GO" id="GO:0006261">
    <property type="term" value="P:DNA-templated DNA replication"/>
    <property type="evidence" value="ECO:0007669"/>
    <property type="project" value="InterPro"/>
</dbReference>
<feature type="region of interest" description="Disordered" evidence="7">
    <location>
        <begin position="1263"/>
        <end position="1317"/>
    </location>
</feature>
<keyword evidence="11" id="KW-1185">Reference proteome</keyword>
<evidence type="ECO:0000256" key="7">
    <source>
        <dbReference type="SAM" id="MobiDB-lite"/>
    </source>
</evidence>
<evidence type="ECO:0008006" key="12">
    <source>
        <dbReference type="Google" id="ProtNLM"/>
    </source>
</evidence>
<dbReference type="InterPro" id="IPR043502">
    <property type="entry name" value="DNA/RNA_pol_sf"/>
</dbReference>
<name>A0A833RVB6_9HYME</name>